<dbReference type="Proteomes" id="UP001295684">
    <property type="component" value="Unassembled WGS sequence"/>
</dbReference>
<organism evidence="1 2">
    <name type="scientific">Euplotes crassus</name>
    <dbReference type="NCBI Taxonomy" id="5936"/>
    <lineage>
        <taxon>Eukaryota</taxon>
        <taxon>Sar</taxon>
        <taxon>Alveolata</taxon>
        <taxon>Ciliophora</taxon>
        <taxon>Intramacronucleata</taxon>
        <taxon>Spirotrichea</taxon>
        <taxon>Hypotrichia</taxon>
        <taxon>Euplotida</taxon>
        <taxon>Euplotidae</taxon>
        <taxon>Moneuplotes</taxon>
    </lineage>
</organism>
<proteinExistence type="predicted"/>
<comment type="caution">
    <text evidence="1">The sequence shown here is derived from an EMBL/GenBank/DDBJ whole genome shotgun (WGS) entry which is preliminary data.</text>
</comment>
<dbReference type="AlphaFoldDB" id="A0AAD1URI5"/>
<accession>A0AAD1URI5</accession>
<gene>
    <name evidence="1" type="ORF">ECRASSUSDP1_LOCUS13272</name>
</gene>
<evidence type="ECO:0000313" key="2">
    <source>
        <dbReference type="Proteomes" id="UP001295684"/>
    </source>
</evidence>
<reference evidence="1" key="1">
    <citation type="submission" date="2023-07" db="EMBL/GenBank/DDBJ databases">
        <authorList>
            <consortium name="AG Swart"/>
            <person name="Singh M."/>
            <person name="Singh A."/>
            <person name="Seah K."/>
            <person name="Emmerich C."/>
        </authorList>
    </citation>
    <scope>NUCLEOTIDE SEQUENCE</scope>
    <source>
        <strain evidence="1">DP1</strain>
    </source>
</reference>
<dbReference type="EMBL" id="CAMPGE010013202">
    <property type="protein sequence ID" value="CAI2371945.1"/>
    <property type="molecule type" value="Genomic_DNA"/>
</dbReference>
<name>A0AAD1URI5_EUPCR</name>
<evidence type="ECO:0000313" key="1">
    <source>
        <dbReference type="EMBL" id="CAI2371945.1"/>
    </source>
</evidence>
<protein>
    <submittedName>
        <fullName evidence="1">Uncharacterized protein</fullName>
    </submittedName>
</protein>
<keyword evidence="2" id="KW-1185">Reference proteome</keyword>
<sequence>MNKNKLTVKYEKSYFEEALILSEKEIHNAEDYQDIYSYGYNLKREYDEGNKEKDYMKYKRMVSIIRDVQNGAIWLQDIYKDYKWSKDELICSNIGHAIPKSDYFIVLCGHSGWKLKIPPVWAKEASKTLEDATLHHHLISHLSSQKNTPHAPFLTTYQSLTFTKSPPPTSLDSLLSLTNTNFPNLRLSSPLKIQKSSLPPQMTDQLSNLPYYHSSNFQNLYLVESKNPQIHTTKPLYCTWENSSEFSQSEYVEFHVQNYEVLKVAKKGFGIWYMADRKFERGKEFEVFERPKWRMKWWDEKRHGVDFNGVKDFLEGNEIEVYDERSLRLYGGGQKEKYEKYEESGESCDESNDEDGMFADNYSMNGEEEVRGEYYGNVEMEDDDSMRGHLTPEMSPF</sequence>